<dbReference type="Proteomes" id="UP000008743">
    <property type="component" value="Unassembled WGS sequence"/>
</dbReference>
<dbReference type="RefSeq" id="XP_004346107.1">
    <property type="nucleotide sequence ID" value="XM_004346057.2"/>
</dbReference>
<keyword evidence="2" id="KW-1185">Reference proteome</keyword>
<protein>
    <submittedName>
        <fullName evidence="1">Uncharacterized protein</fullName>
    </submittedName>
</protein>
<reference evidence="2" key="1">
    <citation type="submission" date="2011-02" db="EMBL/GenBank/DDBJ databases">
        <title>The Genome Sequence of Capsaspora owczarzaki ATCC 30864.</title>
        <authorList>
            <person name="Russ C."/>
            <person name="Cuomo C."/>
            <person name="Burger G."/>
            <person name="Gray M.W."/>
            <person name="Holland P.W.H."/>
            <person name="King N."/>
            <person name="Lang F.B.F."/>
            <person name="Roger A.J."/>
            <person name="Ruiz-Trillo I."/>
            <person name="Young S.K."/>
            <person name="Zeng Q."/>
            <person name="Gargeya S."/>
            <person name="Alvarado L."/>
            <person name="Berlin A."/>
            <person name="Chapman S.B."/>
            <person name="Chen Z."/>
            <person name="Freedman E."/>
            <person name="Gellesch M."/>
            <person name="Goldberg J."/>
            <person name="Griggs A."/>
            <person name="Gujja S."/>
            <person name="Heilman E."/>
            <person name="Heiman D."/>
            <person name="Howarth C."/>
            <person name="Mehta T."/>
            <person name="Neiman D."/>
            <person name="Pearson M."/>
            <person name="Roberts A."/>
            <person name="Saif S."/>
            <person name="Shea T."/>
            <person name="Shenoy N."/>
            <person name="Sisk P."/>
            <person name="Stolte C."/>
            <person name="Sykes S."/>
            <person name="White J."/>
            <person name="Yandava C."/>
            <person name="Haas B."/>
            <person name="Nusbaum C."/>
            <person name="Birren B."/>
        </authorList>
    </citation>
    <scope>NUCLEOTIDE SEQUENCE</scope>
    <source>
        <strain evidence="2">ATCC 30864</strain>
    </source>
</reference>
<evidence type="ECO:0000313" key="1">
    <source>
        <dbReference type="EMBL" id="KJE94867.1"/>
    </source>
</evidence>
<dbReference type="InParanoid" id="A0A0D2VU29"/>
<gene>
    <name evidence="1" type="ORF">CAOG_005434</name>
</gene>
<organism evidence="1 2">
    <name type="scientific">Capsaspora owczarzaki (strain ATCC 30864)</name>
    <dbReference type="NCBI Taxonomy" id="595528"/>
    <lineage>
        <taxon>Eukaryota</taxon>
        <taxon>Filasterea</taxon>
        <taxon>Capsaspora</taxon>
    </lineage>
</organism>
<evidence type="ECO:0000313" key="2">
    <source>
        <dbReference type="Proteomes" id="UP000008743"/>
    </source>
</evidence>
<accession>A0A0D2VU29</accession>
<name>A0A0D2VU29_CAPO3</name>
<dbReference type="EMBL" id="KE346368">
    <property type="protein sequence ID" value="KJE94867.1"/>
    <property type="molecule type" value="Genomic_DNA"/>
</dbReference>
<sequence length="295" mass="32521">MSYAQEKLTVVGTPCTVAVMDVANTVLLLENQTGTTIQAKTGSAESELRTFLSIYPGAGQQPSPGESRLTIQWGSGDYLSNSVGNLNSIQMNIRDNSGTVDYFASIGSGYWWKEGDDHSYSFDQARASGIVFRTRHTLPHDSEPHSDDQWHCKDVLTIFPYVNNSVVAHAMGTYKGKCDFGVDDQNDLRQFQFIQFGNVPSYPSTTEQLPWNEIEKDNSLYPVALDGVYIKDNVIVPALSGNSSEYMAFTWWMDNMSPFITTGASTVNYASGCLDCPYACVTVMSCSDEDTFGRA</sequence>
<dbReference type="AlphaFoldDB" id="A0A0D2VU29"/>
<proteinExistence type="predicted"/>